<evidence type="ECO:0000313" key="2">
    <source>
        <dbReference type="Proteomes" id="UP000186758"/>
    </source>
</evidence>
<gene>
    <name evidence="1" type="ORF">BO223_02540</name>
</gene>
<proteinExistence type="predicted"/>
<name>A0A1Q9YMA1_9FIRM</name>
<organism evidence="1 2">
    <name type="scientific">Faecalibaculum rodentium</name>
    <dbReference type="NCBI Taxonomy" id="1702221"/>
    <lineage>
        <taxon>Bacteria</taxon>
        <taxon>Bacillati</taxon>
        <taxon>Bacillota</taxon>
        <taxon>Erysipelotrichia</taxon>
        <taxon>Erysipelotrichales</taxon>
        <taxon>Erysipelotrichaceae</taxon>
        <taxon>Faecalibaculum</taxon>
    </lineage>
</organism>
<dbReference type="EMBL" id="MPJZ01000034">
    <property type="protein sequence ID" value="OLU46273.1"/>
    <property type="molecule type" value="Genomic_DNA"/>
</dbReference>
<reference evidence="1 2" key="1">
    <citation type="submission" date="2016-11" db="EMBL/GenBank/DDBJ databases">
        <title>Description of two novel members of the family Erysipelotrichaceae: Ileibacterium lipovorans gen. nov., sp. nov. and Dubosiella newyorkensis, gen. nov., sp. nov.</title>
        <authorList>
            <person name="Cox L.M."/>
            <person name="Sohn J."/>
            <person name="Tyrrell K.L."/>
            <person name="Citron D.M."/>
            <person name="Lawson P.A."/>
            <person name="Patel N.B."/>
            <person name="Iizumi T."/>
            <person name="Perez-Perez G.I."/>
            <person name="Goldstein E.J."/>
            <person name="Blaser M.J."/>
        </authorList>
    </citation>
    <scope>NUCLEOTIDE SEQUENCE [LARGE SCALE GENOMIC DNA]</scope>
    <source>
        <strain evidence="1 2">NYU-BL-K8</strain>
    </source>
</reference>
<dbReference type="Proteomes" id="UP000186758">
    <property type="component" value="Unassembled WGS sequence"/>
</dbReference>
<comment type="caution">
    <text evidence="1">The sequence shown here is derived from an EMBL/GenBank/DDBJ whole genome shotgun (WGS) entry which is preliminary data.</text>
</comment>
<dbReference type="AlphaFoldDB" id="A0A1Q9YMA1"/>
<protein>
    <submittedName>
        <fullName evidence="1">Uncharacterized protein</fullName>
    </submittedName>
</protein>
<sequence length="127" mass="14002">MFCFVSAFYYTAFWSEKKNSRKQDGVRVQSHPTMPGSGAHEKTRHPAWSFCLLFESVQSYSANGAYAYAGTAVDASIGINLSLAFIVQCNRTCGACAYTGTATDACILIYFCCHTMFPPVFFLTKTV</sequence>
<evidence type="ECO:0000313" key="1">
    <source>
        <dbReference type="EMBL" id="OLU46273.1"/>
    </source>
</evidence>
<accession>A0A1Q9YMA1</accession>